<evidence type="ECO:0000313" key="3">
    <source>
        <dbReference type="Proteomes" id="UP000000495"/>
    </source>
</evidence>
<name>F8KZJ1_PARAV</name>
<accession>F8KZJ1</accession>
<evidence type="ECO:0000313" key="2">
    <source>
        <dbReference type="EMBL" id="CCB86331.1"/>
    </source>
</evidence>
<dbReference type="Proteomes" id="UP000000495">
    <property type="component" value="Chromosome"/>
</dbReference>
<dbReference type="KEGG" id="puv:PUV_13810"/>
<dbReference type="AlphaFoldDB" id="F8KZJ1"/>
<sequence>MQINEPSGEDHKWISAFPSQRILSNQIDQSDKQGSLKIPKHSKVAQVKVVLADSASIRPFLKTIGFMLAHKVTVGETSKAFKAKAVHSVYDMAEIWAKHYFGKDLIGHSRNIGDRKVLAKKEDFKAANVLLDQCKSLVQNESIRNIKIDPTKNPEASISDGICAGIRLDIAERLLIKRENLADIIESNQKGATAEAAANQAIYQLVSDENKFSAAITNLFDDLRNASKSGIGDPLFQVDFQAVEFALLQADQDLRYSNEPFEYVAIHSQDLQEENPQTNQEFAKLIRAIVDEAIQQARRNEDEGKSQTEWVDRRNGPDSPWTIQKPLEFQQAVLNKINADYQQKLEGAHPLEIADLNKKREKDIAELKWVTSFLEYKQGLLIELKQQNTTSSSPIQKLTKWWKSLQNKAIEIFGTAKPQAIPQYFTISDPFIRRTMEMVNADRSDDAKYHLVAQARGLKLKSLRDVLGHRTMHATDDSYLRNISKLKAGTYSVNFFTGDGAHALTYIKINEQEGYLLDPNGYQIRCKDPEHTIQQFHKLLALYEEPDTPGIFQIKGQPNHQLDFQEFINA</sequence>
<reference key="1">
    <citation type="journal article" date="2011" name="Mol. Biol. Evol.">
        <title>Unity in variety -- the pan-genome of the Chlamydiae.</title>
        <authorList>
            <person name="Collingro A."/>
            <person name="Tischler P."/>
            <person name="Weinmaier T."/>
            <person name="Penz T."/>
            <person name="Heinz E."/>
            <person name="Brunham R.C."/>
            <person name="Read T.D."/>
            <person name="Bavoil P.M."/>
            <person name="Sachse K."/>
            <person name="Kahane S."/>
            <person name="Friedman M.G."/>
            <person name="Rattei T."/>
            <person name="Myers G.S.A."/>
            <person name="Horn M."/>
        </authorList>
    </citation>
    <scope>NUCLEOTIDE SEQUENCE</scope>
    <source>
        <strain>UV7</strain>
    </source>
</reference>
<dbReference type="RefSeq" id="WP_006340806.1">
    <property type="nucleotide sequence ID" value="NC_015702.1"/>
</dbReference>
<feature type="region of interest" description="Disordered" evidence="1">
    <location>
        <begin position="298"/>
        <end position="317"/>
    </location>
</feature>
<feature type="compositionally biased region" description="Basic and acidic residues" evidence="1">
    <location>
        <begin position="298"/>
        <end position="316"/>
    </location>
</feature>
<evidence type="ECO:0000256" key="1">
    <source>
        <dbReference type="SAM" id="MobiDB-lite"/>
    </source>
</evidence>
<dbReference type="HOGENOM" id="CLU_529805_0_0_0"/>
<protein>
    <submittedName>
        <fullName evidence="2">Uncharacterized protein</fullName>
    </submittedName>
</protein>
<gene>
    <name evidence="2" type="ordered locus">PUV_13810</name>
</gene>
<dbReference type="EMBL" id="FR872580">
    <property type="protein sequence ID" value="CCB86331.1"/>
    <property type="molecule type" value="Genomic_DNA"/>
</dbReference>
<organism evidence="2 3">
    <name type="scientific">Parachlamydia acanthamoebae (strain UV7)</name>
    <dbReference type="NCBI Taxonomy" id="765952"/>
    <lineage>
        <taxon>Bacteria</taxon>
        <taxon>Pseudomonadati</taxon>
        <taxon>Chlamydiota</taxon>
        <taxon>Chlamydiia</taxon>
        <taxon>Parachlamydiales</taxon>
        <taxon>Parachlamydiaceae</taxon>
        <taxon>Parachlamydia</taxon>
    </lineage>
</organism>
<reference evidence="2 3" key="2">
    <citation type="journal article" date="2011" name="Mol. Biol. Evol.">
        <title>Unity in variety--the pan-genome of the Chlamydiae.</title>
        <authorList>
            <person name="Collingro A."/>
            <person name="Tischler P."/>
            <person name="Weinmaier T."/>
            <person name="Penz T."/>
            <person name="Heinz E."/>
            <person name="Brunham R.C."/>
            <person name="Read T.D."/>
            <person name="Bavoil P.M."/>
            <person name="Sachse K."/>
            <person name="Kahane S."/>
            <person name="Friedman M.G."/>
            <person name="Rattei T."/>
            <person name="Myers G.S."/>
            <person name="Horn M."/>
        </authorList>
    </citation>
    <scope>NUCLEOTIDE SEQUENCE [LARGE SCALE GENOMIC DNA]</scope>
    <source>
        <strain evidence="3">UV7</strain>
    </source>
</reference>
<keyword evidence="3" id="KW-1185">Reference proteome</keyword>
<proteinExistence type="predicted"/>